<sequence length="138" mass="14980">MACIFCDIVSGRAEASRVHEDEQVLAFMDIRPMTPGHLLVIPKQHATNLAELDPDLAGPLFATAQRLAAALRRSPLEPAGINLFLADGIAAGQEVFHVHLHVLPRNPGDGLGLRGSFQWPHRMTLDSPAGQIRNALPR</sequence>
<dbReference type="SUPFAM" id="SSF54197">
    <property type="entry name" value="HIT-like"/>
    <property type="match status" value="1"/>
</dbReference>
<dbReference type="Proteomes" id="UP000642993">
    <property type="component" value="Unassembled WGS sequence"/>
</dbReference>
<dbReference type="PROSITE" id="PS00892">
    <property type="entry name" value="HIT_1"/>
    <property type="match status" value="1"/>
</dbReference>
<organism evidence="5 6">
    <name type="scientific">Lolliginicoccus lacisalsi</name>
    <dbReference type="NCBI Taxonomy" id="2742202"/>
    <lineage>
        <taxon>Bacteria</taxon>
        <taxon>Bacillati</taxon>
        <taxon>Actinomycetota</taxon>
        <taxon>Actinomycetes</taxon>
        <taxon>Mycobacteriales</taxon>
        <taxon>Hoyosellaceae</taxon>
        <taxon>Lolliginicoccus</taxon>
    </lineage>
</organism>
<dbReference type="InterPro" id="IPR019808">
    <property type="entry name" value="Histidine_triad_CS"/>
</dbReference>
<gene>
    <name evidence="5" type="ORF">HT102_05330</name>
</gene>
<feature type="short sequence motif" description="Histidine triad motif" evidence="2 3">
    <location>
        <begin position="97"/>
        <end position="101"/>
    </location>
</feature>
<evidence type="ECO:0000313" key="6">
    <source>
        <dbReference type="Proteomes" id="UP000642993"/>
    </source>
</evidence>
<dbReference type="PRINTS" id="PR00332">
    <property type="entry name" value="HISTRIAD"/>
</dbReference>
<proteinExistence type="predicted"/>
<evidence type="ECO:0000256" key="3">
    <source>
        <dbReference type="PROSITE-ProRule" id="PRU00464"/>
    </source>
</evidence>
<evidence type="ECO:0000256" key="1">
    <source>
        <dbReference type="PIRSR" id="PIRSR601310-1"/>
    </source>
</evidence>
<dbReference type="GO" id="GO:0003824">
    <property type="term" value="F:catalytic activity"/>
    <property type="evidence" value="ECO:0007669"/>
    <property type="project" value="InterPro"/>
</dbReference>
<dbReference type="InterPro" id="IPR001310">
    <property type="entry name" value="Histidine_triad_HIT"/>
</dbReference>
<dbReference type="InterPro" id="IPR039384">
    <property type="entry name" value="HINT"/>
</dbReference>
<evidence type="ECO:0000259" key="4">
    <source>
        <dbReference type="PROSITE" id="PS51084"/>
    </source>
</evidence>
<protein>
    <submittedName>
        <fullName evidence="5">HIT family protein</fullName>
    </submittedName>
</protein>
<reference evidence="5" key="1">
    <citation type="submission" date="2020-09" db="EMBL/GenBank/DDBJ databases">
        <title>Hoyosella lacisalsi sp. nov., a halotolerant actinobacterium isolated from soil of Lake Gudzhirganskoe.</title>
        <authorList>
            <person name="Yang Q."/>
            <person name="Guo P.Y."/>
            <person name="Liu S.W."/>
            <person name="Li F.N."/>
            <person name="Sun C.H."/>
        </authorList>
    </citation>
    <scope>NUCLEOTIDE SEQUENCE</scope>
    <source>
        <strain evidence="5">G463</strain>
    </source>
</reference>
<keyword evidence="6" id="KW-1185">Reference proteome</keyword>
<feature type="domain" description="HIT" evidence="4">
    <location>
        <begin position="4"/>
        <end position="112"/>
    </location>
</feature>
<dbReference type="InterPro" id="IPR036265">
    <property type="entry name" value="HIT-like_sf"/>
</dbReference>
<dbReference type="Pfam" id="PF01230">
    <property type="entry name" value="HIT"/>
    <property type="match status" value="1"/>
</dbReference>
<dbReference type="PROSITE" id="PS51084">
    <property type="entry name" value="HIT_2"/>
    <property type="match status" value="1"/>
</dbReference>
<dbReference type="RefSeq" id="WP_192038351.1">
    <property type="nucleotide sequence ID" value="NZ_JACYWE010000002.1"/>
</dbReference>
<dbReference type="GO" id="GO:0009117">
    <property type="term" value="P:nucleotide metabolic process"/>
    <property type="evidence" value="ECO:0007669"/>
    <property type="project" value="TreeGrafter"/>
</dbReference>
<name>A0A927JB29_9ACTN</name>
<dbReference type="PANTHER" id="PTHR46648">
    <property type="entry name" value="HIT FAMILY PROTEIN 1"/>
    <property type="match status" value="1"/>
</dbReference>
<dbReference type="AlphaFoldDB" id="A0A927JB29"/>
<dbReference type="Gene3D" id="3.30.428.10">
    <property type="entry name" value="HIT-like"/>
    <property type="match status" value="1"/>
</dbReference>
<accession>A0A927JB29</accession>
<evidence type="ECO:0000256" key="2">
    <source>
        <dbReference type="PIRSR" id="PIRSR601310-3"/>
    </source>
</evidence>
<comment type="caution">
    <text evidence="5">The sequence shown here is derived from an EMBL/GenBank/DDBJ whole genome shotgun (WGS) entry which is preliminary data.</text>
</comment>
<dbReference type="EMBL" id="JACYWE010000002">
    <property type="protein sequence ID" value="MBD8505904.1"/>
    <property type="molecule type" value="Genomic_DNA"/>
</dbReference>
<dbReference type="CDD" id="cd01277">
    <property type="entry name" value="HINT_subgroup"/>
    <property type="match status" value="1"/>
</dbReference>
<feature type="active site" description="Tele-AMP-histidine intermediate" evidence="1">
    <location>
        <position position="99"/>
    </location>
</feature>
<dbReference type="InterPro" id="IPR011146">
    <property type="entry name" value="HIT-like"/>
</dbReference>
<evidence type="ECO:0000313" key="5">
    <source>
        <dbReference type="EMBL" id="MBD8505904.1"/>
    </source>
</evidence>
<dbReference type="PANTHER" id="PTHR46648:SF1">
    <property type="entry name" value="ADENOSINE 5'-MONOPHOSPHORAMIDASE HNT1"/>
    <property type="match status" value="1"/>
</dbReference>